<feature type="transmembrane region" description="Helical" evidence="7">
    <location>
        <begin position="416"/>
        <end position="437"/>
    </location>
</feature>
<protein>
    <submittedName>
        <fullName evidence="8">MATE family efflux transporter</fullName>
    </submittedName>
</protein>
<evidence type="ECO:0000256" key="7">
    <source>
        <dbReference type="SAM" id="Phobius"/>
    </source>
</evidence>
<organism evidence="8 9">
    <name type="scientific">Marinoscillum luteum</name>
    <dbReference type="NCBI Taxonomy" id="861051"/>
    <lineage>
        <taxon>Bacteria</taxon>
        <taxon>Pseudomonadati</taxon>
        <taxon>Bacteroidota</taxon>
        <taxon>Cytophagia</taxon>
        <taxon>Cytophagales</taxon>
        <taxon>Reichenbachiellaceae</taxon>
        <taxon>Marinoscillum</taxon>
    </lineage>
</organism>
<feature type="transmembrane region" description="Helical" evidence="7">
    <location>
        <begin position="286"/>
        <end position="307"/>
    </location>
</feature>
<keyword evidence="4 7" id="KW-0812">Transmembrane</keyword>
<evidence type="ECO:0000313" key="9">
    <source>
        <dbReference type="Proteomes" id="UP001610063"/>
    </source>
</evidence>
<sequence>MKAHKKDLTTGSIPKKLIGLTLPMMMGILSMVAFNLVDTYFVGKLGSLQLAALSFTFPVILVIFSIIQGLGIGATALISRSIGRNDRQKAARETTDSLVLSVLIAGVFIVIGLFTINPTFRLLGASDEILPYVIEYMSIWYLALFFVIIPFVGNSALRATGDTRTPSLIMIFAVLVNAILDPLLIFGYGPFPELGMKGAAIATAISRAMTMVLSLWVLARREKLIVKTIPAWKTLLGCWKAILHIGIPSGLSKMIVPITTGVITALLAGYGDFMVAGYGVATRIEFLSMSILFALSASIGPFTGQNFGAYHFDRIRIGVFYANVFSVTWGLGMALILYLLNDPIASIFTDNPEVIRSTKMYLTIVSFSFGFQGIVQVVNSNINTLSKPLAASLIVFVQMLVICIPLLYLLEYSFGVAGIYSAVAITYVTGGLISAFFNRRIVAQMQSDYAQHNAAP</sequence>
<evidence type="ECO:0000256" key="6">
    <source>
        <dbReference type="ARBA" id="ARBA00023136"/>
    </source>
</evidence>
<evidence type="ECO:0000256" key="1">
    <source>
        <dbReference type="ARBA" id="ARBA00004651"/>
    </source>
</evidence>
<feature type="transmembrane region" description="Helical" evidence="7">
    <location>
        <begin position="98"/>
        <end position="116"/>
    </location>
</feature>
<feature type="transmembrane region" description="Helical" evidence="7">
    <location>
        <begin position="390"/>
        <end position="410"/>
    </location>
</feature>
<dbReference type="EMBL" id="JBIPKE010000011">
    <property type="protein sequence ID" value="MFH6982366.1"/>
    <property type="molecule type" value="Genomic_DNA"/>
</dbReference>
<keyword evidence="3" id="KW-1003">Cell membrane</keyword>
<dbReference type="PANTHER" id="PTHR43549:SF3">
    <property type="entry name" value="MULTIDRUG RESISTANCE PROTEIN YPNP-RELATED"/>
    <property type="match status" value="1"/>
</dbReference>
<feature type="transmembrane region" description="Helical" evidence="7">
    <location>
        <begin position="169"/>
        <end position="188"/>
    </location>
</feature>
<feature type="transmembrane region" description="Helical" evidence="7">
    <location>
        <begin position="255"/>
        <end position="280"/>
    </location>
</feature>
<reference evidence="8 9" key="1">
    <citation type="journal article" date="2013" name="Int. J. Syst. Evol. Microbiol.">
        <title>Marinoscillum luteum sp. nov., isolated from marine sediment.</title>
        <authorList>
            <person name="Cha I.T."/>
            <person name="Park S.J."/>
            <person name="Kim S.J."/>
            <person name="Kim J.G."/>
            <person name="Jung M.Y."/>
            <person name="Shin K.S."/>
            <person name="Kwon K.K."/>
            <person name="Yang S.H."/>
            <person name="Seo Y.S."/>
            <person name="Rhee S.K."/>
        </authorList>
    </citation>
    <scope>NUCLEOTIDE SEQUENCE [LARGE SCALE GENOMIC DNA]</scope>
    <source>
        <strain evidence="8 9">KCTC 23939</strain>
    </source>
</reference>
<dbReference type="PIRSF" id="PIRSF006603">
    <property type="entry name" value="DinF"/>
    <property type="match status" value="1"/>
</dbReference>
<comment type="caution">
    <text evidence="8">The sequence shown here is derived from an EMBL/GenBank/DDBJ whole genome shotgun (WGS) entry which is preliminary data.</text>
</comment>
<keyword evidence="9" id="KW-1185">Reference proteome</keyword>
<name>A0ABW7N448_9BACT</name>
<evidence type="ECO:0000256" key="5">
    <source>
        <dbReference type="ARBA" id="ARBA00022989"/>
    </source>
</evidence>
<proteinExistence type="predicted"/>
<dbReference type="InterPro" id="IPR002528">
    <property type="entry name" value="MATE_fam"/>
</dbReference>
<dbReference type="Pfam" id="PF01554">
    <property type="entry name" value="MatE"/>
    <property type="match status" value="2"/>
</dbReference>
<dbReference type="Proteomes" id="UP001610063">
    <property type="component" value="Unassembled WGS sequence"/>
</dbReference>
<dbReference type="RefSeq" id="WP_395416098.1">
    <property type="nucleotide sequence ID" value="NZ_JBIPKE010000011.1"/>
</dbReference>
<dbReference type="PANTHER" id="PTHR43549">
    <property type="entry name" value="MULTIDRUG RESISTANCE PROTEIN YPNP-RELATED"/>
    <property type="match status" value="1"/>
</dbReference>
<feature type="transmembrane region" description="Helical" evidence="7">
    <location>
        <begin position="319"/>
        <end position="340"/>
    </location>
</feature>
<evidence type="ECO:0000256" key="4">
    <source>
        <dbReference type="ARBA" id="ARBA00022692"/>
    </source>
</evidence>
<comment type="subcellular location">
    <subcellularLocation>
        <location evidence="1">Cell membrane</location>
        <topology evidence="1">Multi-pass membrane protein</topology>
    </subcellularLocation>
</comment>
<gene>
    <name evidence="8" type="ORF">ACHKAR_02900</name>
</gene>
<evidence type="ECO:0000313" key="8">
    <source>
        <dbReference type="EMBL" id="MFH6982366.1"/>
    </source>
</evidence>
<keyword evidence="5 7" id="KW-1133">Transmembrane helix</keyword>
<keyword evidence="2" id="KW-0813">Transport</keyword>
<keyword evidence="6 7" id="KW-0472">Membrane</keyword>
<feature type="transmembrane region" description="Helical" evidence="7">
    <location>
        <begin position="200"/>
        <end position="219"/>
    </location>
</feature>
<evidence type="ECO:0000256" key="3">
    <source>
        <dbReference type="ARBA" id="ARBA00022475"/>
    </source>
</evidence>
<feature type="transmembrane region" description="Helical" evidence="7">
    <location>
        <begin position="55"/>
        <end position="78"/>
    </location>
</feature>
<dbReference type="InterPro" id="IPR048279">
    <property type="entry name" value="MdtK-like"/>
</dbReference>
<evidence type="ECO:0000256" key="2">
    <source>
        <dbReference type="ARBA" id="ARBA00022448"/>
    </source>
</evidence>
<feature type="transmembrane region" description="Helical" evidence="7">
    <location>
        <begin position="360"/>
        <end position="378"/>
    </location>
</feature>
<feature type="transmembrane region" description="Helical" evidence="7">
    <location>
        <begin position="136"/>
        <end position="157"/>
    </location>
</feature>
<dbReference type="InterPro" id="IPR052031">
    <property type="entry name" value="Membrane_Transporter-Flippase"/>
</dbReference>
<accession>A0ABW7N448</accession>
<feature type="transmembrane region" description="Helical" evidence="7">
    <location>
        <begin position="20"/>
        <end position="43"/>
    </location>
</feature>
<dbReference type="NCBIfam" id="TIGR00797">
    <property type="entry name" value="matE"/>
    <property type="match status" value="1"/>
</dbReference>